<dbReference type="PANTHER" id="PTHR21366">
    <property type="entry name" value="GLYOXALASE FAMILY PROTEIN"/>
    <property type="match status" value="1"/>
</dbReference>
<sequence length="131" mass="14592">MGLTSIRNLDYVVLLCEDLARAQQFYLDVMKFRIERETPRWVSFHVGSGLLCLRQRTLEGVFQDGPGAPSGSASVQLAFRVAPPEIDEIQAELAAAGVDLMGPPRDIPAWGHRAIFFRDTESNVIEIYAEV</sequence>
<proteinExistence type="predicted"/>
<accession>A0ABS6IF96</accession>
<comment type="caution">
    <text evidence="2">The sequence shown here is derived from an EMBL/GenBank/DDBJ whole genome shotgun (WGS) entry which is preliminary data.</text>
</comment>
<dbReference type="PROSITE" id="PS51819">
    <property type="entry name" value="VOC"/>
    <property type="match status" value="1"/>
</dbReference>
<evidence type="ECO:0000313" key="2">
    <source>
        <dbReference type="EMBL" id="MBU8872417.1"/>
    </source>
</evidence>
<reference evidence="2 3" key="1">
    <citation type="submission" date="2021-06" db="EMBL/GenBank/DDBJ databases">
        <authorList>
            <person name="Lee D.H."/>
        </authorList>
    </citation>
    <scope>NUCLEOTIDE SEQUENCE [LARGE SCALE GENOMIC DNA]</scope>
    <source>
        <strain evidence="2 3">MMS21-HV4-11</strain>
    </source>
</reference>
<dbReference type="InterPro" id="IPR025870">
    <property type="entry name" value="Glyoxalase-like_dom"/>
</dbReference>
<dbReference type="Pfam" id="PF12681">
    <property type="entry name" value="Glyoxalase_2"/>
    <property type="match status" value="1"/>
</dbReference>
<dbReference type="InterPro" id="IPR037523">
    <property type="entry name" value="VOC_core"/>
</dbReference>
<evidence type="ECO:0000313" key="3">
    <source>
        <dbReference type="Proteomes" id="UP000727907"/>
    </source>
</evidence>
<gene>
    <name evidence="2" type="ORF">KQ910_01520</name>
</gene>
<dbReference type="RefSeq" id="WP_216956411.1">
    <property type="nucleotide sequence ID" value="NZ_JAHOPB010000001.1"/>
</dbReference>
<dbReference type="InterPro" id="IPR050383">
    <property type="entry name" value="GlyoxalaseI/FosfomycinResist"/>
</dbReference>
<keyword evidence="3" id="KW-1185">Reference proteome</keyword>
<name>A0ABS6IF96_9HYPH</name>
<dbReference type="PANTHER" id="PTHR21366:SF22">
    <property type="entry name" value="VOC DOMAIN-CONTAINING PROTEIN"/>
    <property type="match status" value="1"/>
</dbReference>
<organism evidence="2 3">
    <name type="scientific">Reyranella humidisoli</name>
    <dbReference type="NCBI Taxonomy" id="2849149"/>
    <lineage>
        <taxon>Bacteria</taxon>
        <taxon>Pseudomonadati</taxon>
        <taxon>Pseudomonadota</taxon>
        <taxon>Alphaproteobacteria</taxon>
        <taxon>Hyphomicrobiales</taxon>
        <taxon>Reyranellaceae</taxon>
        <taxon>Reyranella</taxon>
    </lineage>
</organism>
<evidence type="ECO:0000259" key="1">
    <source>
        <dbReference type="PROSITE" id="PS51819"/>
    </source>
</evidence>
<dbReference type="Proteomes" id="UP000727907">
    <property type="component" value="Unassembled WGS sequence"/>
</dbReference>
<protein>
    <submittedName>
        <fullName evidence="2">VOC family protein</fullName>
    </submittedName>
</protein>
<feature type="domain" description="VOC" evidence="1">
    <location>
        <begin position="8"/>
        <end position="130"/>
    </location>
</feature>
<dbReference type="EMBL" id="JAHOPB010000001">
    <property type="protein sequence ID" value="MBU8872417.1"/>
    <property type="molecule type" value="Genomic_DNA"/>
</dbReference>